<dbReference type="SUPFAM" id="SSF54919">
    <property type="entry name" value="Nucleoside diphosphate kinase, NDK"/>
    <property type="match status" value="1"/>
</dbReference>
<dbReference type="GO" id="GO:0006228">
    <property type="term" value="P:UTP biosynthetic process"/>
    <property type="evidence" value="ECO:0007669"/>
    <property type="project" value="InterPro"/>
</dbReference>
<dbReference type="GO" id="GO:0005524">
    <property type="term" value="F:ATP binding"/>
    <property type="evidence" value="ECO:0007669"/>
    <property type="project" value="UniProtKB-KW"/>
</dbReference>
<feature type="binding site" evidence="7">
    <location>
        <position position="290"/>
    </location>
    <ligand>
        <name>ATP</name>
        <dbReference type="ChEBI" id="CHEBI:30616"/>
    </ligand>
</feature>
<dbReference type="HAMAP" id="MF_00451">
    <property type="entry name" value="NDP_kinase"/>
    <property type="match status" value="1"/>
</dbReference>
<keyword evidence="4 9" id="KW-0547">Nucleotide-binding</keyword>
<keyword evidence="14" id="KW-1185">Reference proteome</keyword>
<organism evidence="13 14">
    <name type="scientific">Vitrella brassicaformis (strain CCMP3155)</name>
    <dbReference type="NCBI Taxonomy" id="1169540"/>
    <lineage>
        <taxon>Eukaryota</taxon>
        <taxon>Sar</taxon>
        <taxon>Alveolata</taxon>
        <taxon>Colpodellida</taxon>
        <taxon>Vitrellaceae</taxon>
        <taxon>Vitrella</taxon>
    </lineage>
</organism>
<dbReference type="GO" id="GO:0006183">
    <property type="term" value="P:GTP biosynthetic process"/>
    <property type="evidence" value="ECO:0007669"/>
    <property type="project" value="InterPro"/>
</dbReference>
<dbReference type="Proteomes" id="UP000041254">
    <property type="component" value="Unassembled WGS sequence"/>
</dbReference>
<dbReference type="PROSITE" id="PS00469">
    <property type="entry name" value="NDPK"/>
    <property type="match status" value="1"/>
</dbReference>
<feature type="chain" id="PRO_5005188284" description="Nucleoside diphosphate kinase" evidence="11">
    <location>
        <begin position="22"/>
        <end position="358"/>
    </location>
</feature>
<dbReference type="PRINTS" id="PR01243">
    <property type="entry name" value="NUCDPKINASE"/>
</dbReference>
<dbReference type="InterPro" id="IPR001564">
    <property type="entry name" value="Nucleoside_diP_kinase"/>
</dbReference>
<accession>A0A0G4EX02</accession>
<name>A0A0G4EX02_VITBC</name>
<feature type="binding site" evidence="7">
    <location>
        <position position="307"/>
    </location>
    <ligand>
        <name>ATP</name>
        <dbReference type="ChEBI" id="CHEBI:30616"/>
    </ligand>
</feature>
<evidence type="ECO:0000313" key="13">
    <source>
        <dbReference type="EMBL" id="CEM03308.1"/>
    </source>
</evidence>
<keyword evidence="3 9" id="KW-0808">Transferase</keyword>
<evidence type="ECO:0000256" key="11">
    <source>
        <dbReference type="SAM" id="SignalP"/>
    </source>
</evidence>
<keyword evidence="6 9" id="KW-0067">ATP-binding</keyword>
<dbReference type="AlphaFoldDB" id="A0A0G4EX02"/>
<comment type="cofactor">
    <cofactor evidence="1">
        <name>Mg(2+)</name>
        <dbReference type="ChEBI" id="CHEBI:18420"/>
    </cofactor>
</comment>
<feature type="active site" description="Pros-phosphohistidine intermediate" evidence="7">
    <location>
        <position position="320"/>
    </location>
</feature>
<dbReference type="InterPro" id="IPR023005">
    <property type="entry name" value="Nucleoside_diP_kinase_AS"/>
</dbReference>
<dbReference type="SMART" id="SM00562">
    <property type="entry name" value="NDK"/>
    <property type="match status" value="1"/>
</dbReference>
<feature type="binding site" evidence="7">
    <location>
        <position position="296"/>
    </location>
    <ligand>
        <name>ATP</name>
        <dbReference type="ChEBI" id="CHEBI:30616"/>
    </ligand>
</feature>
<dbReference type="OrthoDB" id="2162449at2759"/>
<feature type="domain" description="Nucleoside diphosphate kinase-like" evidence="12">
    <location>
        <begin position="206"/>
        <end position="343"/>
    </location>
</feature>
<dbReference type="CDD" id="cd04413">
    <property type="entry name" value="NDPk_I"/>
    <property type="match status" value="1"/>
</dbReference>
<feature type="binding site" evidence="7">
    <location>
        <position position="317"/>
    </location>
    <ligand>
        <name>ATP</name>
        <dbReference type="ChEBI" id="CHEBI:30616"/>
    </ligand>
</feature>
<evidence type="ECO:0000256" key="1">
    <source>
        <dbReference type="ARBA" id="ARBA00001946"/>
    </source>
</evidence>
<proteinExistence type="inferred from homology"/>
<evidence type="ECO:0000256" key="5">
    <source>
        <dbReference type="ARBA" id="ARBA00022777"/>
    </source>
</evidence>
<sequence>MRRLPLSSLLPLFLLLRMIMALHTAAESTDALEPSGTDTDAEAWSLREEEESRMSPEDVLIMRTSLCMDYDSQSNKCEAVPKCTYLREEDVKGGMNGTASAAQTGGEPSHARCVVEPDYMKYLADSHCRMESKASILNTGRDLHREGIMPLPLLSHLRSRMDHALICRGVVFSYFSKVAPDDRILQTSWLDLKTWEKLVRVMRMPRERTYIMVKPDGVQRGLVGEIIKRFEQRGFKLVAMKMKAASPELLQQHYADLSSKPFFPGLIAYVGSGPVVCMVWEGTDVVKTGRKMLGETKPLESNPGTIRGDYCIDVGRNIIHGSDSVDSANKEINLWFTPEEICEWRSMEEPWVYEKAAD</sequence>
<feature type="compositionally biased region" description="Basic and acidic residues" evidence="10">
    <location>
        <begin position="45"/>
        <end position="55"/>
    </location>
</feature>
<dbReference type="Gene3D" id="3.30.70.141">
    <property type="entry name" value="Nucleoside diphosphate kinase-like domain"/>
    <property type="match status" value="1"/>
</dbReference>
<gene>
    <name evidence="13" type="ORF">Vbra_13809</name>
</gene>
<dbReference type="EC" id="2.7.4.6" evidence="9"/>
<dbReference type="FunFam" id="3.30.70.141:FF:000002">
    <property type="entry name" value="Nucleoside diphosphate kinase"/>
    <property type="match status" value="1"/>
</dbReference>
<dbReference type="Pfam" id="PF00334">
    <property type="entry name" value="NDK"/>
    <property type="match status" value="1"/>
</dbReference>
<protein>
    <recommendedName>
        <fullName evidence="9">Nucleoside diphosphate kinase</fullName>
        <ecNumber evidence="9">2.7.4.6</ecNumber>
    </recommendedName>
</protein>
<dbReference type="PROSITE" id="PS51374">
    <property type="entry name" value="NDPK_LIKE"/>
    <property type="match status" value="1"/>
</dbReference>
<dbReference type="NCBIfam" id="NF001908">
    <property type="entry name" value="PRK00668.1"/>
    <property type="match status" value="1"/>
</dbReference>
<dbReference type="GO" id="GO:0004550">
    <property type="term" value="F:nucleoside diphosphate kinase activity"/>
    <property type="evidence" value="ECO:0007669"/>
    <property type="project" value="UniProtKB-EC"/>
</dbReference>
<comment type="similarity">
    <text evidence="2 7 8">Belongs to the NDK family.</text>
</comment>
<dbReference type="InParanoid" id="A0A0G4EX02"/>
<evidence type="ECO:0000259" key="12">
    <source>
        <dbReference type="SMART" id="SM00562"/>
    </source>
</evidence>
<comment type="catalytic activity">
    <reaction evidence="9">
        <text>a 2'-deoxyribonucleoside 5'-diphosphate + ATP = a 2'-deoxyribonucleoside 5'-triphosphate + ADP</text>
        <dbReference type="Rhea" id="RHEA:44640"/>
        <dbReference type="ChEBI" id="CHEBI:30616"/>
        <dbReference type="ChEBI" id="CHEBI:61560"/>
        <dbReference type="ChEBI" id="CHEBI:73316"/>
        <dbReference type="ChEBI" id="CHEBI:456216"/>
        <dbReference type="EC" id="2.7.4.6"/>
    </reaction>
</comment>
<evidence type="ECO:0000256" key="3">
    <source>
        <dbReference type="ARBA" id="ARBA00022679"/>
    </source>
</evidence>
<evidence type="ECO:0000256" key="6">
    <source>
        <dbReference type="ARBA" id="ARBA00022840"/>
    </source>
</evidence>
<evidence type="ECO:0000256" key="9">
    <source>
        <dbReference type="RuleBase" id="RU004013"/>
    </source>
</evidence>
<evidence type="ECO:0000313" key="14">
    <source>
        <dbReference type="Proteomes" id="UP000041254"/>
    </source>
</evidence>
<dbReference type="EMBL" id="CDMY01000337">
    <property type="protein sequence ID" value="CEM03308.1"/>
    <property type="molecule type" value="Genomic_DNA"/>
</dbReference>
<evidence type="ECO:0000256" key="4">
    <source>
        <dbReference type="ARBA" id="ARBA00022741"/>
    </source>
</evidence>
<reference evidence="13 14" key="1">
    <citation type="submission" date="2014-11" db="EMBL/GenBank/DDBJ databases">
        <authorList>
            <person name="Zhu J."/>
            <person name="Qi W."/>
            <person name="Song R."/>
        </authorList>
    </citation>
    <scope>NUCLEOTIDE SEQUENCE [LARGE SCALE GENOMIC DNA]</scope>
</reference>
<dbReference type="GO" id="GO:0006241">
    <property type="term" value="P:CTP biosynthetic process"/>
    <property type="evidence" value="ECO:0007669"/>
    <property type="project" value="InterPro"/>
</dbReference>
<dbReference type="InterPro" id="IPR036850">
    <property type="entry name" value="NDK-like_dom_sf"/>
</dbReference>
<feature type="signal peptide" evidence="11">
    <location>
        <begin position="1"/>
        <end position="21"/>
    </location>
</feature>
<evidence type="ECO:0000256" key="2">
    <source>
        <dbReference type="ARBA" id="ARBA00008142"/>
    </source>
</evidence>
<evidence type="ECO:0000256" key="10">
    <source>
        <dbReference type="SAM" id="MobiDB-lite"/>
    </source>
</evidence>
<keyword evidence="5 9" id="KW-0418">Kinase</keyword>
<feature type="binding site" evidence="7">
    <location>
        <position position="214"/>
    </location>
    <ligand>
        <name>ATP</name>
        <dbReference type="ChEBI" id="CHEBI:30616"/>
    </ligand>
</feature>
<keyword evidence="11" id="KW-0732">Signal</keyword>
<evidence type="ECO:0000256" key="7">
    <source>
        <dbReference type="PROSITE-ProRule" id="PRU00706"/>
    </source>
</evidence>
<feature type="region of interest" description="Disordered" evidence="10">
    <location>
        <begin position="27"/>
        <end position="55"/>
    </location>
</feature>
<dbReference type="VEuPathDB" id="CryptoDB:Vbra_13809"/>
<evidence type="ECO:0000256" key="8">
    <source>
        <dbReference type="RuleBase" id="RU004011"/>
    </source>
</evidence>
<dbReference type="InterPro" id="IPR034907">
    <property type="entry name" value="NDK-like_dom"/>
</dbReference>
<feature type="binding site" evidence="7">
    <location>
        <position position="262"/>
    </location>
    <ligand>
        <name>ATP</name>
        <dbReference type="ChEBI" id="CHEBI:30616"/>
    </ligand>
</feature>
<dbReference type="STRING" id="1169540.A0A0G4EX02"/>
<dbReference type="PANTHER" id="PTHR11349">
    <property type="entry name" value="NUCLEOSIDE DIPHOSPHATE KINASE"/>
    <property type="match status" value="1"/>
</dbReference>